<gene>
    <name evidence="9" type="ORF">Kpol_1015p8</name>
</gene>
<name>A7TQN8_VANPO</name>
<dbReference type="HOGENOM" id="CLU_002976_4_4_1"/>
<dbReference type="eggNOG" id="KOG3525">
    <property type="taxonomic scope" value="Eukaryota"/>
</dbReference>
<protein>
    <recommendedName>
        <fullName evidence="8">Peptidase S8/S53 domain-containing protein</fullName>
    </recommendedName>
</protein>
<dbReference type="GeneID" id="5543497"/>
<keyword evidence="7" id="KW-0732">Signal</keyword>
<dbReference type="Pfam" id="PF00082">
    <property type="entry name" value="Peptidase_S8"/>
    <property type="match status" value="1"/>
</dbReference>
<dbReference type="InterPro" id="IPR034182">
    <property type="entry name" value="Kexin/furin"/>
</dbReference>
<dbReference type="STRING" id="436907.A7TQN8"/>
<dbReference type="InterPro" id="IPR000209">
    <property type="entry name" value="Peptidase_S8/S53_dom"/>
</dbReference>
<proteinExistence type="inferred from homology"/>
<dbReference type="GO" id="GO:0004252">
    <property type="term" value="F:serine-type endopeptidase activity"/>
    <property type="evidence" value="ECO:0007669"/>
    <property type="project" value="UniProtKB-UniRule"/>
</dbReference>
<evidence type="ECO:0000256" key="2">
    <source>
        <dbReference type="ARBA" id="ARBA00022670"/>
    </source>
</evidence>
<dbReference type="InterPro" id="IPR036852">
    <property type="entry name" value="Peptidase_S8/S53_dom_sf"/>
</dbReference>
<dbReference type="GO" id="GO:0007323">
    <property type="term" value="P:peptide pheromone maturation"/>
    <property type="evidence" value="ECO:0007669"/>
    <property type="project" value="EnsemblFungi"/>
</dbReference>
<dbReference type="OMA" id="MEGNQCG"/>
<evidence type="ECO:0000256" key="7">
    <source>
        <dbReference type="SAM" id="SignalP"/>
    </source>
</evidence>
<evidence type="ECO:0000313" key="10">
    <source>
        <dbReference type="Proteomes" id="UP000000267"/>
    </source>
</evidence>
<reference evidence="9 10" key="1">
    <citation type="journal article" date="2007" name="Proc. Natl. Acad. Sci. U.S.A.">
        <title>Independent sorting-out of thousands of duplicated gene pairs in two yeast species descended from a whole-genome duplication.</title>
        <authorList>
            <person name="Scannell D.R."/>
            <person name="Frank A.C."/>
            <person name="Conant G.C."/>
            <person name="Byrne K.P."/>
            <person name="Woolfit M."/>
            <person name="Wolfe K.H."/>
        </authorList>
    </citation>
    <scope>NUCLEOTIDE SEQUENCE [LARGE SCALE GENOMIC DNA]</scope>
    <source>
        <strain evidence="10">ATCC 22028 / DSM 70294 / BCRC 21397 / CBS 2163 / NBRC 10782 / NRRL Y-8283 / UCD 57-17</strain>
    </source>
</reference>
<keyword evidence="10" id="KW-1185">Reference proteome</keyword>
<dbReference type="GO" id="GO:0000139">
    <property type="term" value="C:Golgi membrane"/>
    <property type="evidence" value="ECO:0007669"/>
    <property type="project" value="TreeGrafter"/>
</dbReference>
<evidence type="ECO:0000256" key="3">
    <source>
        <dbReference type="ARBA" id="ARBA00022801"/>
    </source>
</evidence>
<evidence type="ECO:0000259" key="8">
    <source>
        <dbReference type="Pfam" id="PF00082"/>
    </source>
</evidence>
<dbReference type="PRINTS" id="PR00723">
    <property type="entry name" value="SUBTILISIN"/>
</dbReference>
<accession>A7TQN8</accession>
<dbReference type="KEGG" id="vpo:Kpol_1015p8"/>
<dbReference type="FunCoup" id="A7TQN8">
    <property type="interactions" value="175"/>
</dbReference>
<evidence type="ECO:0000256" key="1">
    <source>
        <dbReference type="ARBA" id="ARBA00005325"/>
    </source>
</evidence>
<dbReference type="InterPro" id="IPR023828">
    <property type="entry name" value="Peptidase_S8_Ser-AS"/>
</dbReference>
<dbReference type="AlphaFoldDB" id="A7TQN8"/>
<dbReference type="PROSITE" id="PS00138">
    <property type="entry name" value="SUBTILASE_SER"/>
    <property type="match status" value="1"/>
</dbReference>
<dbReference type="InterPro" id="IPR022398">
    <property type="entry name" value="Peptidase_S8_His-AS"/>
</dbReference>
<keyword evidence="4 6" id="KW-0720">Serine protease</keyword>
<dbReference type="GO" id="GO:0005802">
    <property type="term" value="C:trans-Golgi network"/>
    <property type="evidence" value="ECO:0007669"/>
    <property type="project" value="EnsemblFungi"/>
</dbReference>
<evidence type="ECO:0000256" key="4">
    <source>
        <dbReference type="ARBA" id="ARBA00022825"/>
    </source>
</evidence>
<sequence>MQRKFVLFLLQILLNVAVVFSQKVPLKDHDTRQYFAIESNLTSEELVSKFPNWKYEHDVRGLDNHYVFSKLFNMLNKREDYSSLEGVISFHDLKPYRLGKRAPIPNPIPEPPMDSSMVPLKKAEQMLDIKDPLFERQWHLINPSFPGHDVNVTGLWYEGITGKGVVVAIVDDGLDYESEDLKDNFCKEGSWDFNENQNLPKPLLYDDYHGTRCAGEIAAAKNEYCGLGVAYGSKVSGIRILSGQITAEDEAASLVYGLDVNDIYSCSWGPPDDGKHLQGPSELVKKSLLKGIQEGRGEKGSIYVFASGNGGMFGDNCNYDGYTNSIYSITVSAIDHKGMHPPYAESCSAVMVVTYSSGSGEFIHSTDINGKCSDRHSGTSAAAPLAAGIYALVLEANPNLTWRDIQYLSILAAAEVDNGDGEWQDGALNKRYSHRYGYGKIDSYEIATMAKTWKNVNPQTWYYHPIEEVNSSTN</sequence>
<keyword evidence="3 6" id="KW-0378">Hydrolase</keyword>
<comment type="similarity">
    <text evidence="1">Belongs to the peptidase S8 family. Furin subfamily.</text>
</comment>
<dbReference type="EMBL" id="DS480461">
    <property type="protein sequence ID" value="EDO15419.1"/>
    <property type="molecule type" value="Genomic_DNA"/>
</dbReference>
<dbReference type="SUPFAM" id="SSF52743">
    <property type="entry name" value="Subtilisin-like"/>
    <property type="match status" value="1"/>
</dbReference>
<dbReference type="RefSeq" id="XP_001643277.1">
    <property type="nucleotide sequence ID" value="XM_001643227.1"/>
</dbReference>
<dbReference type="InParanoid" id="A7TQN8"/>
<dbReference type="OrthoDB" id="300641at2759"/>
<evidence type="ECO:0000313" key="9">
    <source>
        <dbReference type="EMBL" id="EDO15419.1"/>
    </source>
</evidence>
<evidence type="ECO:0000256" key="5">
    <source>
        <dbReference type="PIRSR" id="PIRSR615500-1"/>
    </source>
</evidence>
<feature type="domain" description="Peptidase S8/S53" evidence="8">
    <location>
        <begin position="162"/>
        <end position="439"/>
    </location>
</feature>
<dbReference type="PROSITE" id="PS00137">
    <property type="entry name" value="SUBTILASE_HIS"/>
    <property type="match status" value="1"/>
</dbReference>
<dbReference type="CDD" id="cd04059">
    <property type="entry name" value="Peptidases_S8_Protein_convertases_Kexins_Furin-like"/>
    <property type="match status" value="1"/>
</dbReference>
<dbReference type="InterPro" id="IPR015500">
    <property type="entry name" value="Peptidase_S8_subtilisin-rel"/>
</dbReference>
<feature type="active site" description="Charge relay system" evidence="5 6">
    <location>
        <position position="171"/>
    </location>
</feature>
<organism evidence="10">
    <name type="scientific">Vanderwaltozyma polyspora (strain ATCC 22028 / DSM 70294 / BCRC 21397 / CBS 2163 / NBRC 10782 / NRRL Y-8283 / UCD 57-17)</name>
    <name type="common">Kluyveromyces polysporus</name>
    <dbReference type="NCBI Taxonomy" id="436907"/>
    <lineage>
        <taxon>Eukaryota</taxon>
        <taxon>Fungi</taxon>
        <taxon>Dikarya</taxon>
        <taxon>Ascomycota</taxon>
        <taxon>Saccharomycotina</taxon>
        <taxon>Saccharomycetes</taxon>
        <taxon>Saccharomycetales</taxon>
        <taxon>Saccharomycetaceae</taxon>
        <taxon>Vanderwaltozyma</taxon>
    </lineage>
</organism>
<keyword evidence="2 6" id="KW-0645">Protease</keyword>
<evidence type="ECO:0000256" key="6">
    <source>
        <dbReference type="PROSITE-ProRule" id="PRU01240"/>
    </source>
</evidence>
<dbReference type="Gene3D" id="3.40.50.200">
    <property type="entry name" value="Peptidase S8/S53 domain"/>
    <property type="match status" value="1"/>
</dbReference>
<dbReference type="Proteomes" id="UP000000267">
    <property type="component" value="Unassembled WGS sequence"/>
</dbReference>
<dbReference type="PANTHER" id="PTHR42884">
    <property type="entry name" value="PROPROTEIN CONVERTASE SUBTILISIN/KEXIN-RELATED"/>
    <property type="match status" value="1"/>
</dbReference>
<dbReference type="PANTHER" id="PTHR42884:SF14">
    <property type="entry name" value="NEUROENDOCRINE CONVERTASE 1"/>
    <property type="match status" value="1"/>
</dbReference>
<feature type="chain" id="PRO_5002715712" description="Peptidase S8/S53 domain-containing protein" evidence="7">
    <location>
        <begin position="22"/>
        <end position="474"/>
    </location>
</feature>
<dbReference type="FunFam" id="3.40.50.200:FF:000005">
    <property type="entry name" value="Proprotein convertase subtilisin/kexin type 7"/>
    <property type="match status" value="1"/>
</dbReference>
<feature type="signal peptide" evidence="7">
    <location>
        <begin position="1"/>
        <end position="21"/>
    </location>
</feature>
<feature type="active site" description="Charge relay system" evidence="5 6">
    <location>
        <position position="380"/>
    </location>
</feature>
<dbReference type="GO" id="GO:0016485">
    <property type="term" value="P:protein processing"/>
    <property type="evidence" value="ECO:0007669"/>
    <property type="project" value="EnsemblFungi"/>
</dbReference>
<feature type="non-terminal residue" evidence="9">
    <location>
        <position position="474"/>
    </location>
</feature>
<feature type="active site" description="Charge relay system" evidence="5 6">
    <location>
        <position position="209"/>
    </location>
</feature>
<dbReference type="PROSITE" id="PS51892">
    <property type="entry name" value="SUBTILASE"/>
    <property type="match status" value="1"/>
</dbReference>